<accession>A0A0U5BCL5</accession>
<organism evidence="4 5">
    <name type="scientific">Aneurinibacillus soli</name>
    <dbReference type="NCBI Taxonomy" id="1500254"/>
    <lineage>
        <taxon>Bacteria</taxon>
        <taxon>Bacillati</taxon>
        <taxon>Bacillota</taxon>
        <taxon>Bacilli</taxon>
        <taxon>Bacillales</taxon>
        <taxon>Paenibacillaceae</taxon>
        <taxon>Aneurinibacillus group</taxon>
        <taxon>Aneurinibacillus</taxon>
    </lineage>
</organism>
<sequence length="434" mass="46341">MKKIVPSAIALSLALTFAASPAALAQPNSTTTKSANTKKTKAPSKTVTEPVTYTKSLVTVYSNNKKITFPRSPVVVNDVLLVPMRDMFNSIGATVYWDDKTRTITAQKGNDKVILKIGKKSGTKNGKAITFSTAPEIINGTTMVPVRLAAESFDLAVTWDAKKKAIFIQEKNSVSTQPKPAPTQPAETTPEPDKQEQANLAAKLLAMQLAEAVASGSTSGVRTALNAGANPNTAPDNTGVTPLMSAISGGKLDIARILLTKKADPNIQNDAGKTALMYAIERNNIEAINLLLSYKADRSAQTKLGEDALSLAYKNGSTDVARLFSSLSFREAATVDELRNNLTCSVIDGISANDLGLSTGEAVMYVTLSDQNALKTFRALSDEAKKELIYSVAFKNWSDVTGASTCRVLIRFEGRTLLTTDLTASTPLSAVKWK</sequence>
<dbReference type="RefSeq" id="WP_096465654.1">
    <property type="nucleotide sequence ID" value="NZ_AP017312.1"/>
</dbReference>
<reference evidence="4 5" key="1">
    <citation type="submission" date="2015-12" db="EMBL/GenBank/DDBJ databases">
        <title>Genome sequence of Aneurinibacillus soli.</title>
        <authorList>
            <person name="Lee J.S."/>
            <person name="Lee K.C."/>
            <person name="Kim K.K."/>
            <person name="Lee B.W."/>
        </authorList>
    </citation>
    <scope>NUCLEOTIDE SEQUENCE [LARGE SCALE GENOMIC DNA]</scope>
    <source>
        <strain evidence="4 5">CB4</strain>
    </source>
</reference>
<evidence type="ECO:0000256" key="1">
    <source>
        <dbReference type="SAM" id="MobiDB-lite"/>
    </source>
</evidence>
<gene>
    <name evidence="4" type="ORF">CB4_02101</name>
</gene>
<protein>
    <submittedName>
        <fullName evidence="4">Ankyrin repeats (3 copies)</fullName>
    </submittedName>
</protein>
<dbReference type="InterPro" id="IPR036582">
    <property type="entry name" value="Mao_N_sf"/>
</dbReference>
<name>A0A0U5BCL5_9BACL</name>
<dbReference type="InterPro" id="IPR052391">
    <property type="entry name" value="E3_Ligase-Neurotoxin"/>
</dbReference>
<dbReference type="InterPro" id="IPR012854">
    <property type="entry name" value="Cu_amine_oxidase-like_N"/>
</dbReference>
<dbReference type="PANTHER" id="PTHR24133">
    <property type="entry name" value="ANKYRIN DOMAIN-CONTAINING"/>
    <property type="match status" value="1"/>
</dbReference>
<dbReference type="PANTHER" id="PTHR24133:SF40">
    <property type="entry name" value="ANKYRIN REPEAT DOMAIN 44"/>
    <property type="match status" value="1"/>
</dbReference>
<evidence type="ECO:0000256" key="2">
    <source>
        <dbReference type="SAM" id="SignalP"/>
    </source>
</evidence>
<dbReference type="InterPro" id="IPR002110">
    <property type="entry name" value="Ankyrin_rpt"/>
</dbReference>
<dbReference type="EMBL" id="AP017312">
    <property type="protein sequence ID" value="BAU27927.1"/>
    <property type="molecule type" value="Genomic_DNA"/>
</dbReference>
<keyword evidence="2" id="KW-0732">Signal</keyword>
<dbReference type="AlphaFoldDB" id="A0A0U5BCL5"/>
<dbReference type="Pfam" id="PF07833">
    <property type="entry name" value="Cu_amine_oxidN1"/>
    <property type="match status" value="1"/>
</dbReference>
<evidence type="ECO:0000313" key="5">
    <source>
        <dbReference type="Proteomes" id="UP000217696"/>
    </source>
</evidence>
<dbReference type="PROSITE" id="PS50297">
    <property type="entry name" value="ANK_REP_REGION"/>
    <property type="match status" value="2"/>
</dbReference>
<dbReference type="Proteomes" id="UP000217696">
    <property type="component" value="Chromosome"/>
</dbReference>
<dbReference type="Gene3D" id="3.30.457.10">
    <property type="entry name" value="Copper amine oxidase-like, N-terminal domain"/>
    <property type="match status" value="1"/>
</dbReference>
<proteinExistence type="predicted"/>
<dbReference type="PROSITE" id="PS50088">
    <property type="entry name" value="ANK_REPEAT"/>
    <property type="match status" value="2"/>
</dbReference>
<dbReference type="SMART" id="SM00248">
    <property type="entry name" value="ANK"/>
    <property type="match status" value="3"/>
</dbReference>
<dbReference type="SUPFAM" id="SSF48403">
    <property type="entry name" value="Ankyrin repeat"/>
    <property type="match status" value="1"/>
</dbReference>
<feature type="chain" id="PRO_5043859242" evidence="2">
    <location>
        <begin position="26"/>
        <end position="434"/>
    </location>
</feature>
<dbReference type="InterPro" id="IPR036770">
    <property type="entry name" value="Ankyrin_rpt-contain_sf"/>
</dbReference>
<dbReference type="OrthoDB" id="1656058at2"/>
<evidence type="ECO:0000259" key="3">
    <source>
        <dbReference type="Pfam" id="PF07833"/>
    </source>
</evidence>
<keyword evidence="5" id="KW-1185">Reference proteome</keyword>
<evidence type="ECO:0000313" key="4">
    <source>
        <dbReference type="EMBL" id="BAU27927.1"/>
    </source>
</evidence>
<dbReference type="Gene3D" id="1.25.40.20">
    <property type="entry name" value="Ankyrin repeat-containing domain"/>
    <property type="match status" value="2"/>
</dbReference>
<dbReference type="SUPFAM" id="SSF55383">
    <property type="entry name" value="Copper amine oxidase, domain N"/>
    <property type="match status" value="1"/>
</dbReference>
<feature type="region of interest" description="Disordered" evidence="1">
    <location>
        <begin position="171"/>
        <end position="196"/>
    </location>
</feature>
<dbReference type="KEGG" id="asoc:CB4_02101"/>
<feature type="domain" description="Copper amine oxidase-like N-terminal" evidence="3">
    <location>
        <begin position="62"/>
        <end position="168"/>
    </location>
</feature>
<feature type="signal peptide" evidence="2">
    <location>
        <begin position="1"/>
        <end position="25"/>
    </location>
</feature>
<dbReference type="Pfam" id="PF12796">
    <property type="entry name" value="Ank_2"/>
    <property type="match status" value="1"/>
</dbReference>